<name>A0A7X3IR52_9BACL</name>
<dbReference type="Proteomes" id="UP000460318">
    <property type="component" value="Unassembled WGS sequence"/>
</dbReference>
<dbReference type="SUPFAM" id="SSF88874">
    <property type="entry name" value="Receptor-binding domain of short tail fibre protein gp12"/>
    <property type="match status" value="1"/>
</dbReference>
<protein>
    <recommendedName>
        <fullName evidence="1">Phage tail collar domain-containing protein</fullName>
    </recommendedName>
</protein>
<proteinExistence type="predicted"/>
<organism evidence="2 3">
    <name type="scientific">Paenibacillus dendrobii</name>
    <dbReference type="NCBI Taxonomy" id="2691084"/>
    <lineage>
        <taxon>Bacteria</taxon>
        <taxon>Bacillati</taxon>
        <taxon>Bacillota</taxon>
        <taxon>Bacilli</taxon>
        <taxon>Bacillales</taxon>
        <taxon>Paenibacillaceae</taxon>
        <taxon>Paenibacillus</taxon>
    </lineage>
</organism>
<sequence>MNKPYLGEIRKFTGESAPAGWVFCNGQELSVEQYQSLYAVIGAAYGGDGVNTFKVPELPQVKCFRTRENTAVQQQFMIATEGLVHEWNELRLT</sequence>
<gene>
    <name evidence="2" type="ORF">GRF59_27695</name>
</gene>
<evidence type="ECO:0000313" key="3">
    <source>
        <dbReference type="Proteomes" id="UP000460318"/>
    </source>
</evidence>
<dbReference type="AlphaFoldDB" id="A0A7X3IR52"/>
<feature type="domain" description="Phage tail collar" evidence="1">
    <location>
        <begin position="7"/>
        <end position="58"/>
    </location>
</feature>
<dbReference type="Gene3D" id="3.90.1340.10">
    <property type="entry name" value="Phage tail collar domain"/>
    <property type="match status" value="1"/>
</dbReference>
<dbReference type="Pfam" id="PF07484">
    <property type="entry name" value="Collar"/>
    <property type="match status" value="1"/>
</dbReference>
<dbReference type="InterPro" id="IPR011083">
    <property type="entry name" value="Phage_tail_collar_dom"/>
</dbReference>
<evidence type="ECO:0000313" key="2">
    <source>
        <dbReference type="EMBL" id="MWV47385.1"/>
    </source>
</evidence>
<evidence type="ECO:0000259" key="1">
    <source>
        <dbReference type="Pfam" id="PF07484"/>
    </source>
</evidence>
<dbReference type="EMBL" id="WUBI01000007">
    <property type="protein sequence ID" value="MWV47385.1"/>
    <property type="molecule type" value="Genomic_DNA"/>
</dbReference>
<keyword evidence="3" id="KW-1185">Reference proteome</keyword>
<dbReference type="InterPro" id="IPR037053">
    <property type="entry name" value="Phage_tail_collar_dom_sf"/>
</dbReference>
<dbReference type="RefSeq" id="WP_160500977.1">
    <property type="nucleotide sequence ID" value="NZ_WUBI01000007.1"/>
</dbReference>
<accession>A0A7X3IR52</accession>
<reference evidence="2 3" key="1">
    <citation type="submission" date="2019-12" db="EMBL/GenBank/DDBJ databases">
        <title>Paenibacillus sp. nov., an endophytic bacterium isolated from the stem of Dendrobium.</title>
        <authorList>
            <person name="Zhao R."/>
        </authorList>
    </citation>
    <scope>NUCLEOTIDE SEQUENCE [LARGE SCALE GENOMIC DNA]</scope>
    <source>
        <strain evidence="2 3">HJL G12</strain>
    </source>
</reference>
<comment type="caution">
    <text evidence="2">The sequence shown here is derived from an EMBL/GenBank/DDBJ whole genome shotgun (WGS) entry which is preliminary data.</text>
</comment>